<dbReference type="KEGG" id="nga:Ngar_c22850"/>
<gene>
    <name evidence="1" type="ordered locus">Ngar_c22850</name>
</gene>
<dbReference type="InParanoid" id="K0IJC4"/>
<accession>K0IJC4</accession>
<dbReference type="InterPro" id="IPR036390">
    <property type="entry name" value="WH_DNA-bd_sf"/>
</dbReference>
<dbReference type="InterPro" id="IPR036388">
    <property type="entry name" value="WH-like_DNA-bd_sf"/>
</dbReference>
<dbReference type="InterPro" id="IPR011991">
    <property type="entry name" value="ArsR-like_HTH"/>
</dbReference>
<dbReference type="Gene3D" id="1.10.10.10">
    <property type="entry name" value="Winged helix-like DNA-binding domain superfamily/Winged helix DNA-binding domain"/>
    <property type="match status" value="1"/>
</dbReference>
<dbReference type="Proteomes" id="UP000008037">
    <property type="component" value="Chromosome"/>
</dbReference>
<protein>
    <recommendedName>
        <fullName evidence="3">Helix-turn-helix type 11 domain-containing protein</fullName>
    </recommendedName>
</protein>
<dbReference type="SUPFAM" id="SSF46785">
    <property type="entry name" value="Winged helix' DNA-binding domain"/>
    <property type="match status" value="1"/>
</dbReference>
<proteinExistence type="predicted"/>
<dbReference type="STRING" id="1237085.Ngar_c22850"/>
<evidence type="ECO:0000313" key="2">
    <source>
        <dbReference type="Proteomes" id="UP000008037"/>
    </source>
</evidence>
<evidence type="ECO:0000313" key="1">
    <source>
        <dbReference type="EMBL" id="AFU59213.1"/>
    </source>
</evidence>
<dbReference type="AlphaFoldDB" id="K0IJC4"/>
<organism evidence="1 2">
    <name type="scientific">Nitrososphaera gargensis (strain Ga9.2)</name>
    <dbReference type="NCBI Taxonomy" id="1237085"/>
    <lineage>
        <taxon>Archaea</taxon>
        <taxon>Nitrososphaerota</taxon>
        <taxon>Nitrososphaeria</taxon>
        <taxon>Nitrososphaerales</taxon>
        <taxon>Nitrososphaeraceae</taxon>
        <taxon>Nitrososphaera</taxon>
    </lineage>
</organism>
<dbReference type="HOGENOM" id="CLU_2177961_0_0_2"/>
<keyword evidence="2" id="KW-1185">Reference proteome</keyword>
<sequence>MARTISSRAVAQILDFFLDHKEFDYSPAEIAKKTGLSFRTIFRELPMLEKYQLIYNSRKIGKTNMYRLNTDFRAVSLLEQFTLEMAQVKVDHHNDSKGKTEINTNIIEE</sequence>
<dbReference type="EMBL" id="CP002408">
    <property type="protein sequence ID" value="AFU59213.1"/>
    <property type="molecule type" value="Genomic_DNA"/>
</dbReference>
<dbReference type="BioCyc" id="CNIT1237085:G1324-2283-MONOMER"/>
<dbReference type="CDD" id="cd00090">
    <property type="entry name" value="HTH_ARSR"/>
    <property type="match status" value="1"/>
</dbReference>
<name>K0IJC4_NITGG</name>
<reference evidence="1 2" key="1">
    <citation type="journal article" date="2012" name="Environ. Microbiol.">
        <title>The genome of the ammonia-oxidizing Candidatus Nitrososphaera gargensis: insights into metabolic versatility and environmental adaptations.</title>
        <authorList>
            <person name="Spang A."/>
            <person name="Poehlein A."/>
            <person name="Offre P."/>
            <person name="Zumbragel S."/>
            <person name="Haider S."/>
            <person name="Rychlik N."/>
            <person name="Nowka B."/>
            <person name="Schmeisser C."/>
            <person name="Lebedeva E.V."/>
            <person name="Rattei T."/>
            <person name="Bohm C."/>
            <person name="Schmid M."/>
            <person name="Galushko A."/>
            <person name="Hatzenpichler R."/>
            <person name="Weinmaier T."/>
            <person name="Daniel R."/>
            <person name="Schleper C."/>
            <person name="Spieck E."/>
            <person name="Streit W."/>
            <person name="Wagner M."/>
        </authorList>
    </citation>
    <scope>NUCLEOTIDE SEQUENCE [LARGE SCALE GENOMIC DNA]</scope>
    <source>
        <strain evidence="2">Ga9.2</strain>
    </source>
</reference>
<evidence type="ECO:0008006" key="3">
    <source>
        <dbReference type="Google" id="ProtNLM"/>
    </source>
</evidence>